<name>A0ACB9RJ67_9MYRT</name>
<accession>A0ACB9RJ67</accession>
<evidence type="ECO:0000313" key="2">
    <source>
        <dbReference type="Proteomes" id="UP001057402"/>
    </source>
</evidence>
<gene>
    <name evidence="1" type="ORF">MLD38_005490</name>
</gene>
<dbReference type="Proteomes" id="UP001057402">
    <property type="component" value="Chromosome 3"/>
</dbReference>
<dbReference type="EMBL" id="CM042882">
    <property type="protein sequence ID" value="KAI4379156.1"/>
    <property type="molecule type" value="Genomic_DNA"/>
</dbReference>
<organism evidence="1 2">
    <name type="scientific">Melastoma candidum</name>
    <dbReference type="NCBI Taxonomy" id="119954"/>
    <lineage>
        <taxon>Eukaryota</taxon>
        <taxon>Viridiplantae</taxon>
        <taxon>Streptophyta</taxon>
        <taxon>Embryophyta</taxon>
        <taxon>Tracheophyta</taxon>
        <taxon>Spermatophyta</taxon>
        <taxon>Magnoliopsida</taxon>
        <taxon>eudicotyledons</taxon>
        <taxon>Gunneridae</taxon>
        <taxon>Pentapetalae</taxon>
        <taxon>rosids</taxon>
        <taxon>malvids</taxon>
        <taxon>Myrtales</taxon>
        <taxon>Melastomataceae</taxon>
        <taxon>Melastomatoideae</taxon>
        <taxon>Melastomateae</taxon>
        <taxon>Melastoma</taxon>
    </lineage>
</organism>
<evidence type="ECO:0000313" key="1">
    <source>
        <dbReference type="EMBL" id="KAI4379156.1"/>
    </source>
</evidence>
<sequence length="122" mass="14268">MRDPDMIASDEVSFLSLLSFEWLLLVEQVIREYNTLDSYAMIEGYYILLAERVDLIEREKVCHGELKEVMPSLIFVASWCGEFPELHEVLRCTASRYGREFADQAVAQERVFHKPQDMFLVT</sequence>
<reference evidence="2" key="1">
    <citation type="journal article" date="2023" name="Front. Plant Sci.">
        <title>Chromosomal-level genome assembly of Melastoma candidum provides insights into trichome evolution.</title>
        <authorList>
            <person name="Zhong Y."/>
            <person name="Wu W."/>
            <person name="Sun C."/>
            <person name="Zou P."/>
            <person name="Liu Y."/>
            <person name="Dai S."/>
            <person name="Zhou R."/>
        </authorList>
    </citation>
    <scope>NUCLEOTIDE SEQUENCE [LARGE SCALE GENOMIC DNA]</scope>
</reference>
<comment type="caution">
    <text evidence="1">The sequence shown here is derived from an EMBL/GenBank/DDBJ whole genome shotgun (WGS) entry which is preliminary data.</text>
</comment>
<keyword evidence="2" id="KW-1185">Reference proteome</keyword>
<proteinExistence type="predicted"/>
<protein>
    <submittedName>
        <fullName evidence="1">Uncharacterized protein</fullName>
    </submittedName>
</protein>